<dbReference type="GO" id="GO:0016491">
    <property type="term" value="F:oxidoreductase activity"/>
    <property type="evidence" value="ECO:0007669"/>
    <property type="project" value="UniProtKB-KW"/>
</dbReference>
<organism evidence="6 7">
    <name type="scientific">Nesterenkonia sphaerica</name>
    <dbReference type="NCBI Taxonomy" id="1804988"/>
    <lineage>
        <taxon>Bacteria</taxon>
        <taxon>Bacillati</taxon>
        <taxon>Actinomycetota</taxon>
        <taxon>Actinomycetes</taxon>
        <taxon>Micrococcales</taxon>
        <taxon>Micrococcaceae</taxon>
        <taxon>Nesterenkonia</taxon>
    </lineage>
</organism>
<evidence type="ECO:0000256" key="1">
    <source>
        <dbReference type="ARBA" id="ARBA00004829"/>
    </source>
</evidence>
<evidence type="ECO:0000259" key="5">
    <source>
        <dbReference type="Pfam" id="PF01593"/>
    </source>
</evidence>
<protein>
    <submittedName>
        <fullName evidence="6">Phytoene desaturase</fullName>
    </submittedName>
</protein>
<dbReference type="SUPFAM" id="SSF51905">
    <property type="entry name" value="FAD/NAD(P)-binding domain"/>
    <property type="match status" value="1"/>
</dbReference>
<dbReference type="GO" id="GO:0016117">
    <property type="term" value="P:carotenoid biosynthetic process"/>
    <property type="evidence" value="ECO:0007669"/>
    <property type="project" value="UniProtKB-KW"/>
</dbReference>
<dbReference type="Gene3D" id="3.50.50.60">
    <property type="entry name" value="FAD/NAD(P)-binding domain"/>
    <property type="match status" value="2"/>
</dbReference>
<gene>
    <name evidence="6" type="primary">crtI</name>
    <name evidence="6" type="ORF">FEF27_09980</name>
</gene>
<evidence type="ECO:0000313" key="7">
    <source>
        <dbReference type="Proteomes" id="UP000306544"/>
    </source>
</evidence>
<dbReference type="PANTHER" id="PTHR43734">
    <property type="entry name" value="PHYTOENE DESATURASE"/>
    <property type="match status" value="1"/>
</dbReference>
<evidence type="ECO:0000256" key="2">
    <source>
        <dbReference type="ARBA" id="ARBA00022746"/>
    </source>
</evidence>
<name>A0A5R9A5W6_9MICC</name>
<feature type="domain" description="Amine oxidase" evidence="5">
    <location>
        <begin position="18"/>
        <end position="499"/>
    </location>
</feature>
<dbReference type="EMBL" id="VAWA01000013">
    <property type="protein sequence ID" value="TLP74071.1"/>
    <property type="molecule type" value="Genomic_DNA"/>
</dbReference>
<reference evidence="6 7" key="1">
    <citation type="submission" date="2019-05" db="EMBL/GenBank/DDBJ databases">
        <title>Nesterenkonia sp. GY239, isolated from the Southern Atlantic Ocean.</title>
        <authorList>
            <person name="Zhang G."/>
        </authorList>
    </citation>
    <scope>NUCLEOTIDE SEQUENCE [LARGE SCALE GENOMIC DNA]</scope>
    <source>
        <strain evidence="6 7">GY239</strain>
    </source>
</reference>
<evidence type="ECO:0000256" key="4">
    <source>
        <dbReference type="RuleBase" id="RU362075"/>
    </source>
</evidence>
<dbReference type="PANTHER" id="PTHR43734:SF1">
    <property type="entry name" value="PHYTOENE DESATURASE"/>
    <property type="match status" value="1"/>
</dbReference>
<dbReference type="Proteomes" id="UP000306544">
    <property type="component" value="Unassembled WGS sequence"/>
</dbReference>
<comment type="pathway">
    <text evidence="1 4">Carotenoid biosynthesis.</text>
</comment>
<dbReference type="OrthoDB" id="9774675at2"/>
<comment type="caution">
    <text evidence="6">The sequence shown here is derived from an EMBL/GenBank/DDBJ whole genome shotgun (WGS) entry which is preliminary data.</text>
</comment>
<dbReference type="RefSeq" id="WP_138170713.1">
    <property type="nucleotide sequence ID" value="NZ_VAWA01000013.1"/>
</dbReference>
<sequence>MIRQPASEKKAVVIGGGFAGLATAALLAREGMQVTLLEARSELGGRAAEWGCQGFRFETGPSWYLMPDVFEHFFELFGTSAAHELDLQPLDPAYRVLFEGDSKPFDLPAQHSERALMSLGISADSLKDYLSSAAEAYDLATQRLLYSTYDHWRAFLDPALITRLPRLLRLLTQPLDRFIAGHTSDQRLQKILGYPAVFLGTSPSAAPSLYHLMSHLDISQGVLYPKGGFSAVVQAVTRMAQQQGVRIRTGATAEHIATSRGRATGVHFSESGARRQFLPADLVVSSADMHVTETQLLTPRDRTRSPRAWKRRDPGPSAVLALLGIQGSTPQLAHHTLLFTQDWQRGFDEIAGKRPPEGPPRSIYVCRPSATDEVAPPGHENLFVLVPLRADTSLGAGGIGGQGDEAVERVVDESIEQIAQWAQIPDLAERVVVRRSLGPQDFARDFGAWQGGALGPAHTLRQSAFLRGPIASPKVAGLFYAGATTMPGIGVPMCLISAELVLKSVRRETTTGPVEAVHAG</sequence>
<dbReference type="AlphaFoldDB" id="A0A5R9A5W6"/>
<keyword evidence="2 4" id="KW-0125">Carotenoid biosynthesis</keyword>
<dbReference type="InterPro" id="IPR014105">
    <property type="entry name" value="Carotenoid/retinoid_OxRdtase"/>
</dbReference>
<keyword evidence="3 4" id="KW-0560">Oxidoreductase</keyword>
<dbReference type="InterPro" id="IPR036188">
    <property type="entry name" value="FAD/NAD-bd_sf"/>
</dbReference>
<proteinExistence type="inferred from homology"/>
<dbReference type="NCBIfam" id="TIGR02734">
    <property type="entry name" value="crtI_fam"/>
    <property type="match status" value="1"/>
</dbReference>
<dbReference type="InterPro" id="IPR002937">
    <property type="entry name" value="Amino_oxidase"/>
</dbReference>
<evidence type="ECO:0000256" key="3">
    <source>
        <dbReference type="ARBA" id="ARBA00023002"/>
    </source>
</evidence>
<keyword evidence="7" id="KW-1185">Reference proteome</keyword>
<accession>A0A5R9A5W6</accession>
<dbReference type="Pfam" id="PF01593">
    <property type="entry name" value="Amino_oxidase"/>
    <property type="match status" value="1"/>
</dbReference>
<comment type="similarity">
    <text evidence="4">Belongs to the carotenoid/retinoid oxidoreductase family.</text>
</comment>
<evidence type="ECO:0000313" key="6">
    <source>
        <dbReference type="EMBL" id="TLP74071.1"/>
    </source>
</evidence>